<accession>A0A2X5PD70</accession>
<dbReference type="Proteomes" id="UP000248758">
    <property type="component" value="Chromosome 1"/>
</dbReference>
<organism evidence="2 3">
    <name type="scientific">Tatumella ptyseos</name>
    <dbReference type="NCBI Taxonomy" id="82987"/>
    <lineage>
        <taxon>Bacteria</taxon>
        <taxon>Pseudomonadati</taxon>
        <taxon>Pseudomonadota</taxon>
        <taxon>Gammaproteobacteria</taxon>
        <taxon>Enterobacterales</taxon>
        <taxon>Erwiniaceae</taxon>
        <taxon>Tatumella</taxon>
    </lineage>
</organism>
<dbReference type="KEGG" id="tpty:NCTC11468_01766"/>
<gene>
    <name evidence="2" type="ORF">NCTC11468_01766</name>
</gene>
<protein>
    <recommendedName>
        <fullName evidence="4">YnhF family membrane protein</fullName>
    </recommendedName>
</protein>
<keyword evidence="1" id="KW-0472">Membrane</keyword>
<evidence type="ECO:0000313" key="2">
    <source>
        <dbReference type="EMBL" id="SQK74712.1"/>
    </source>
</evidence>
<feature type="transmembrane region" description="Helical" evidence="1">
    <location>
        <begin position="7"/>
        <end position="28"/>
    </location>
</feature>
<name>A0A2X5PD70_9GAMM</name>
<dbReference type="InterPro" id="IPR047743">
    <property type="entry name" value="YnhF-like"/>
</dbReference>
<dbReference type="AlphaFoldDB" id="A0A2X5PD70"/>
<dbReference type="EMBL" id="LS483499">
    <property type="protein sequence ID" value="SQK74712.1"/>
    <property type="molecule type" value="Genomic_DNA"/>
</dbReference>
<evidence type="ECO:0000256" key="1">
    <source>
        <dbReference type="SAM" id="Phobius"/>
    </source>
</evidence>
<evidence type="ECO:0000313" key="3">
    <source>
        <dbReference type="Proteomes" id="UP000248758"/>
    </source>
</evidence>
<dbReference type="NCBIfam" id="NF033411">
    <property type="entry name" value="small_mem_YnhF"/>
    <property type="match status" value="1"/>
</dbReference>
<keyword evidence="1" id="KW-0812">Transmembrane</keyword>
<evidence type="ECO:0008006" key="4">
    <source>
        <dbReference type="Google" id="ProtNLM"/>
    </source>
</evidence>
<keyword evidence="1" id="KW-1133">Transmembrane helix</keyword>
<proteinExistence type="predicted"/>
<sequence>MDTDLKLALTTTIVALLMISAFSFTAILH</sequence>
<dbReference type="RefSeq" id="WP_111678530.1">
    <property type="nucleotide sequence ID" value="NZ_CALFSL010000004.1"/>
</dbReference>
<reference evidence="2 3" key="1">
    <citation type="submission" date="2018-06" db="EMBL/GenBank/DDBJ databases">
        <authorList>
            <consortium name="Pathogen Informatics"/>
            <person name="Doyle S."/>
        </authorList>
    </citation>
    <scope>NUCLEOTIDE SEQUENCE [LARGE SCALE GENOMIC DNA]</scope>
    <source>
        <strain evidence="2 3">NCTC11468</strain>
    </source>
</reference>